<evidence type="ECO:0000256" key="1">
    <source>
        <dbReference type="SAM" id="Phobius"/>
    </source>
</evidence>
<feature type="transmembrane region" description="Helical" evidence="1">
    <location>
        <begin position="119"/>
        <end position="138"/>
    </location>
</feature>
<dbReference type="Pfam" id="PF01970">
    <property type="entry name" value="TctA"/>
    <property type="match status" value="1"/>
</dbReference>
<feature type="transmembrane region" description="Helical" evidence="1">
    <location>
        <begin position="43"/>
        <end position="64"/>
    </location>
</feature>
<dbReference type="Proteomes" id="UP000053695">
    <property type="component" value="Unassembled WGS sequence"/>
</dbReference>
<feature type="transmembrane region" description="Helical" evidence="1">
    <location>
        <begin position="145"/>
        <end position="165"/>
    </location>
</feature>
<dbReference type="InterPro" id="IPR002823">
    <property type="entry name" value="DUF112_TM"/>
</dbReference>
<evidence type="ECO:0000259" key="2">
    <source>
        <dbReference type="Pfam" id="PF01970"/>
    </source>
</evidence>
<feature type="domain" description="DUF112" evidence="2">
    <location>
        <begin position="2"/>
        <end position="377"/>
    </location>
</feature>
<keyword evidence="1" id="KW-0812">Transmembrane</keyword>
<feature type="transmembrane region" description="Helical" evidence="1">
    <location>
        <begin position="85"/>
        <end position="113"/>
    </location>
</feature>
<feature type="transmembrane region" description="Helical" evidence="1">
    <location>
        <begin position="323"/>
        <end position="342"/>
    </location>
</feature>
<dbReference type="PANTHER" id="PTHR42204">
    <property type="entry name" value="INTEGRAL MEMBRANE PROTEIN"/>
    <property type="match status" value="1"/>
</dbReference>
<sequence length="391" mass="43708">MIYLILGIICGIFTGLFPGIHPNNIAALSFLLYPYFGEHFINFLIGLVVTHYFINFIPAAFLGIPDDETAVSVLPMHRLSIIGEGFKAILLSGIGSYLGVLFSLLISFLIIFLKLNINYIFSNIKPFIPYILILFVIYQIISAKNVWEVLVILLSGLFGIAVLYYHTSYNITLTAIFTGMYGIPILLNNLNSKFKKQRITYPNFSLKYIKITFFASLIGFFRIFLPAIGGAQLNYFLSKIIRENEIESFLVSQGAIVLSNEIFSLLALVFIGTGRSGVANTIKELNLNFSLDQLSLSIILSATLAFIILIYLSKFILSILERVNIRVLSILLIFICTLIIIVGSYNFGVVYHLIVYFSSVFLGLLAVRSGSNLTNLMNVLVFPTILIYLGD</sequence>
<dbReference type="AlphaFoldDB" id="N6VR95"/>
<dbReference type="PANTHER" id="PTHR42204:SF1">
    <property type="entry name" value="INTEGRAL MEMBRANE PROTEIN"/>
    <property type="match status" value="1"/>
</dbReference>
<keyword evidence="1" id="KW-1133">Transmembrane helix</keyword>
<gene>
    <name evidence="3" type="ORF">J422_06563</name>
</gene>
<evidence type="ECO:0000313" key="3">
    <source>
        <dbReference type="EMBL" id="ENN95671.1"/>
    </source>
</evidence>
<name>N6VR95_9EURY</name>
<feature type="transmembrane region" description="Helical" evidence="1">
    <location>
        <begin position="349"/>
        <end position="367"/>
    </location>
</feature>
<dbReference type="PATRIC" id="fig|1069083.5.peg.1277"/>
<dbReference type="OrthoDB" id="53365at2157"/>
<feature type="transmembrane region" description="Helical" evidence="1">
    <location>
        <begin position="211"/>
        <end position="229"/>
    </location>
</feature>
<proteinExistence type="predicted"/>
<feature type="transmembrane region" description="Helical" evidence="1">
    <location>
        <begin position="171"/>
        <end position="190"/>
    </location>
</feature>
<organism evidence="3 4">
    <name type="scientific">Methanocaldococcus villosus KIN24-T80</name>
    <dbReference type="NCBI Taxonomy" id="1069083"/>
    <lineage>
        <taxon>Archaea</taxon>
        <taxon>Methanobacteriati</taxon>
        <taxon>Methanobacteriota</taxon>
        <taxon>Methanomada group</taxon>
        <taxon>Methanococci</taxon>
        <taxon>Methanococcales</taxon>
        <taxon>Methanocaldococcaceae</taxon>
        <taxon>Methanocaldococcus</taxon>
    </lineage>
</organism>
<reference evidence="3 4" key="1">
    <citation type="journal article" date="2013" name="Genome Announc.">
        <title>Draft Genome Sequence of a Highly Flagellated, Fast-Swimming Archaeon, Methanocaldococcus villosus Strain KIN24-T80 (DSM 22612).</title>
        <authorList>
            <person name="Thennarasu S."/>
            <person name="Polireddy D."/>
            <person name="Antony A."/>
            <person name="Yada M.R."/>
            <person name="Algarawi S."/>
            <person name="Sivakumar N."/>
        </authorList>
    </citation>
    <scope>NUCLEOTIDE SEQUENCE [LARGE SCALE GENOMIC DNA]</scope>
    <source>
        <strain evidence="3 4">KIN24-T80</strain>
    </source>
</reference>
<comment type="caution">
    <text evidence="3">The sequence shown here is derived from an EMBL/GenBank/DDBJ whole genome shotgun (WGS) entry which is preliminary data.</text>
</comment>
<protein>
    <recommendedName>
        <fullName evidence="2">DUF112 domain-containing protein</fullName>
    </recommendedName>
</protein>
<keyword evidence="4" id="KW-1185">Reference proteome</keyword>
<feature type="transmembrane region" description="Helical" evidence="1">
    <location>
        <begin position="294"/>
        <end position="317"/>
    </location>
</feature>
<dbReference type="EMBL" id="APMM01000055">
    <property type="protein sequence ID" value="ENN95671.1"/>
    <property type="molecule type" value="Genomic_DNA"/>
</dbReference>
<keyword evidence="1" id="KW-0472">Membrane</keyword>
<feature type="transmembrane region" description="Helical" evidence="1">
    <location>
        <begin position="373"/>
        <end position="390"/>
    </location>
</feature>
<accession>N6VR95</accession>
<dbReference type="RefSeq" id="WP_004593716.1">
    <property type="nucleotide sequence ID" value="NZ_APMM01000055.1"/>
</dbReference>
<evidence type="ECO:0000313" key="4">
    <source>
        <dbReference type="Proteomes" id="UP000053695"/>
    </source>
</evidence>
<dbReference type="STRING" id="1069083.GCA_000371805_00606"/>